<dbReference type="CDD" id="cd07185">
    <property type="entry name" value="OmpA_C-like"/>
    <property type="match status" value="1"/>
</dbReference>
<dbReference type="Proteomes" id="UP000003233">
    <property type="component" value="Unassembled WGS sequence"/>
</dbReference>
<dbReference type="PROSITE" id="PS51123">
    <property type="entry name" value="OMPA_2"/>
    <property type="match status" value="1"/>
</dbReference>
<dbReference type="SUPFAM" id="SSF103088">
    <property type="entry name" value="OmpA-like"/>
    <property type="match status" value="1"/>
</dbReference>
<dbReference type="SMART" id="SM00869">
    <property type="entry name" value="Autotransporter"/>
    <property type="match status" value="1"/>
</dbReference>
<dbReference type="RefSeq" id="WP_008696480.1">
    <property type="nucleotide sequence ID" value="NZ_KE161007.1"/>
</dbReference>
<dbReference type="Pfam" id="PF03797">
    <property type="entry name" value="Autotransporter"/>
    <property type="match status" value="1"/>
</dbReference>
<dbReference type="InterPro" id="IPR036737">
    <property type="entry name" value="OmpA-like_sf"/>
</dbReference>
<dbReference type="GO" id="GO:0009279">
    <property type="term" value="C:cell outer membrane"/>
    <property type="evidence" value="ECO:0007669"/>
    <property type="project" value="UniProtKB-SubCell"/>
</dbReference>
<dbReference type="InterPro" id="IPR006664">
    <property type="entry name" value="OMP_bac"/>
</dbReference>
<gene>
    <name evidence="8" type="ORF">HMPREF0402_01028</name>
</gene>
<dbReference type="AlphaFoldDB" id="H1PRI5"/>
<evidence type="ECO:0000256" key="4">
    <source>
        <dbReference type="PROSITE-ProRule" id="PRU00473"/>
    </source>
</evidence>
<evidence type="ECO:0000256" key="3">
    <source>
        <dbReference type="ARBA" id="ARBA00023237"/>
    </source>
</evidence>
<dbReference type="InterPro" id="IPR012332">
    <property type="entry name" value="Autotransporter_pectin_lyase_C"/>
</dbReference>
<dbReference type="EMBL" id="AGWJ02000002">
    <property type="protein sequence ID" value="EHO82998.1"/>
    <property type="molecule type" value="Genomic_DNA"/>
</dbReference>
<reference evidence="8 9" key="1">
    <citation type="submission" date="2012-07" db="EMBL/GenBank/DDBJ databases">
        <title>The Genome Sequence of Fusobacterium ulcerans 12_1B.</title>
        <authorList>
            <consortium name="The Broad Institute Genome Sequencing Platform"/>
            <person name="Earl A."/>
            <person name="Ward D."/>
            <person name="Feldgarden M."/>
            <person name="Gevers D."/>
            <person name="Strauss J."/>
            <person name="Ambrose C.E."/>
            <person name="Allen-Vercoe E."/>
            <person name="Walker B."/>
            <person name="Young S.K."/>
            <person name="Zeng Q."/>
            <person name="Gargeya S."/>
            <person name="Fitzgerald M."/>
            <person name="Haas B."/>
            <person name="Abouelleil A."/>
            <person name="Alvarado L."/>
            <person name="Arachchi H.M."/>
            <person name="Berlin A.M."/>
            <person name="Chapman S.B."/>
            <person name="Goldberg J."/>
            <person name="Griggs A."/>
            <person name="Gujja S."/>
            <person name="Hansen M."/>
            <person name="Howarth C."/>
            <person name="Imamovic A."/>
            <person name="Larimer J."/>
            <person name="McCowen C."/>
            <person name="Montmayeur A."/>
            <person name="Murphy C."/>
            <person name="Neiman D."/>
            <person name="Pearson M."/>
            <person name="Priest M."/>
            <person name="Roberts A."/>
            <person name="Saif S."/>
            <person name="Shea T."/>
            <person name="Sisk P."/>
            <person name="Sykes S."/>
            <person name="Wortman J."/>
            <person name="Nusbaum C."/>
            <person name="Birren B."/>
        </authorList>
    </citation>
    <scope>NUCLEOTIDE SEQUENCE [LARGE SCALE GENOMIC DNA]</scope>
    <source>
        <strain evidence="8 9">12_1B</strain>
    </source>
</reference>
<dbReference type="SUPFAM" id="SSF103515">
    <property type="entry name" value="Autotransporter"/>
    <property type="match status" value="1"/>
</dbReference>
<dbReference type="BioCyc" id="FSP457404-HMP:GTSQ-1030-MONOMER"/>
<organism evidence="8 9">
    <name type="scientific">Fusobacterium ulcerans 12-1B</name>
    <dbReference type="NCBI Taxonomy" id="457404"/>
    <lineage>
        <taxon>Bacteria</taxon>
        <taxon>Fusobacteriati</taxon>
        <taxon>Fusobacteriota</taxon>
        <taxon>Fusobacteriia</taxon>
        <taxon>Fusobacteriales</taxon>
        <taxon>Fusobacteriaceae</taxon>
        <taxon>Fusobacterium</taxon>
    </lineage>
</organism>
<keyword evidence="2 4" id="KW-0472">Membrane</keyword>
<dbReference type="PANTHER" id="PTHR30329:SF21">
    <property type="entry name" value="LIPOPROTEIN YIAD-RELATED"/>
    <property type="match status" value="1"/>
</dbReference>
<keyword evidence="3" id="KW-0998">Cell outer membrane</keyword>
<dbReference type="InterPro" id="IPR005546">
    <property type="entry name" value="Autotransporte_beta"/>
</dbReference>
<proteinExistence type="predicted"/>
<evidence type="ECO:0000256" key="5">
    <source>
        <dbReference type="SAM" id="MobiDB-lite"/>
    </source>
</evidence>
<evidence type="ECO:0000313" key="9">
    <source>
        <dbReference type="Proteomes" id="UP000003233"/>
    </source>
</evidence>
<comment type="subcellular location">
    <subcellularLocation>
        <location evidence="1">Cell outer membrane</location>
    </subcellularLocation>
</comment>
<name>H1PRI5_9FUSO</name>
<sequence>MNKLENSFKKIFKRKINYTTSILISFLISGNISFATGQLEENIYNTDVEFMAPSGGNVIQTNNEETYTFNGNVLMKNGSNQPTIWALEGSNLTFNIANGKTLSVENIIKNGYAYAFAIGVNSNYSSNGIMNIYGGNLYIDLKRSEFDDAAYAFQSDNNGELNIDNQSIIIKNVDMGIKMQDDSKVDIKTGYFSIENSYYGIAMQQNSQATPSIDNIVKINSETNIDISSKMERNAASIYLLSYHKNNVFNKVHLTAKGNINLEASKYGIYSYGQNNVQLTGKNISISGNNYGIYSNGSSDYNDSKIDLNAQNSITITSNNGWAIASMKENSVVTFNGNISNISGASTLWASGKGKVNINTLENHIVSNGIAAKVTTEGEVNINKNNTAYSNTIEGGLWAETAGIINVNLNGEASYLTGYTWLGDGYNGFVNLGLSNNALWNNTEDSAVSNFKLNGGIVDMSYEKDHQLIEIGNLSGNNGTFIMDISGDDINQENSKTDFLEIKSADQSQKHYIKIADNSLEDLLNYEFTGPDKAIWIVDSDSNVLFKGEQLSDMSNLFNYTPILDTDVRVNDSSQNFGNDWYITGLKKKENEVTETIEDDMTLYYMDAAMARIEMDTLHKRLGDIRNYKEEVGTWARVLSGQIEYDKSGYLKNNYTMVQAGYDKSKASENGIWFTGFGIHHRKGKTDFRNGDGENRSLGLSLYKSWTGYNGQYFDIIGKYSHIDNEYKSFNKINEKMEADYNTWSGSLSIEYGKKKWSDNKKWYIQPNTQLNYTYVNGQNYKTSSGVRAEQKNINSLIGKAGIYAGHEFEKSNHFIKVAILHEFMGDYGVDIKGKDAELRKRADGKDSWFEIGIGGDFKVGKTDSMNVYYEIERTYGSDFETNWQASIGIRYRFNKLSDLLPASSPKPVENPVIKYTMTGKNHFTFDNSNLTEDGKKVIRIISEEINKNNKKGKLTIEGHTDSIGTTEYNQKLSEKRAESVEKEFKENLTTEINYQTKGYGKNKPTADNATPEGRAKNRRVDIKFE</sequence>
<dbReference type="NCBIfam" id="TIGR01414">
    <property type="entry name" value="autotrans_barl"/>
    <property type="match status" value="1"/>
</dbReference>
<accession>H1PRI5</accession>
<dbReference type="PATRIC" id="fig|457404.5.peg.243"/>
<evidence type="ECO:0000256" key="1">
    <source>
        <dbReference type="ARBA" id="ARBA00004442"/>
    </source>
</evidence>
<dbReference type="Gene3D" id="3.30.1330.60">
    <property type="entry name" value="OmpA-like domain"/>
    <property type="match status" value="1"/>
</dbReference>
<dbReference type="InterPro" id="IPR036709">
    <property type="entry name" value="Autotransporte_beta_dom_sf"/>
</dbReference>
<dbReference type="InterPro" id="IPR003991">
    <property type="entry name" value="Pertactin_virulence_factor"/>
</dbReference>
<dbReference type="PROSITE" id="PS51208">
    <property type="entry name" value="AUTOTRANSPORTER"/>
    <property type="match status" value="1"/>
</dbReference>
<feature type="domain" description="Autotransporter" evidence="7">
    <location>
        <begin position="627"/>
        <end position="894"/>
    </location>
</feature>
<feature type="domain" description="OmpA-like" evidence="6">
    <location>
        <begin position="910"/>
        <end position="1026"/>
    </location>
</feature>
<evidence type="ECO:0000256" key="2">
    <source>
        <dbReference type="ARBA" id="ARBA00023136"/>
    </source>
</evidence>
<dbReference type="HOGENOM" id="CLU_295076_0_0_0"/>
<dbReference type="PANTHER" id="PTHR30329">
    <property type="entry name" value="STATOR ELEMENT OF FLAGELLAR MOTOR COMPLEX"/>
    <property type="match status" value="1"/>
</dbReference>
<feature type="compositionally biased region" description="Basic and acidic residues" evidence="5">
    <location>
        <begin position="1014"/>
        <end position="1026"/>
    </location>
</feature>
<dbReference type="SUPFAM" id="SSF51126">
    <property type="entry name" value="Pectin lyase-like"/>
    <property type="match status" value="1"/>
</dbReference>
<protein>
    <submittedName>
        <fullName evidence="8">Outer membrane autotransporter barrel domain-containing protein</fullName>
    </submittedName>
</protein>
<dbReference type="InterPro" id="IPR011050">
    <property type="entry name" value="Pectin_lyase_fold/virulence"/>
</dbReference>
<feature type="region of interest" description="Disordered" evidence="5">
    <location>
        <begin position="996"/>
        <end position="1026"/>
    </location>
</feature>
<dbReference type="Gene3D" id="2.40.128.130">
    <property type="entry name" value="Autotransporter beta-domain"/>
    <property type="match status" value="1"/>
</dbReference>
<comment type="caution">
    <text evidence="8">The sequence shown here is derived from an EMBL/GenBank/DDBJ whole genome shotgun (WGS) entry which is preliminary data.</text>
</comment>
<dbReference type="InterPro" id="IPR050330">
    <property type="entry name" value="Bact_OuterMem_StrucFunc"/>
</dbReference>
<keyword evidence="9" id="KW-1185">Reference proteome</keyword>
<evidence type="ECO:0000259" key="7">
    <source>
        <dbReference type="PROSITE" id="PS51208"/>
    </source>
</evidence>
<dbReference type="InterPro" id="IPR006665">
    <property type="entry name" value="OmpA-like"/>
</dbReference>
<dbReference type="PRINTS" id="PR01021">
    <property type="entry name" value="OMPADOMAIN"/>
</dbReference>
<evidence type="ECO:0000313" key="8">
    <source>
        <dbReference type="EMBL" id="EHO82998.1"/>
    </source>
</evidence>
<dbReference type="Gene3D" id="2.160.20.20">
    <property type="match status" value="1"/>
</dbReference>
<evidence type="ECO:0000259" key="6">
    <source>
        <dbReference type="PROSITE" id="PS51123"/>
    </source>
</evidence>
<dbReference type="PRINTS" id="PR01484">
    <property type="entry name" value="PRTACTNFAMLY"/>
</dbReference>
<dbReference type="Pfam" id="PF00691">
    <property type="entry name" value="OmpA"/>
    <property type="match status" value="1"/>
</dbReference>
<dbReference type="InterPro" id="IPR006315">
    <property type="entry name" value="OM_autotransptr_brl_dom"/>
</dbReference>